<dbReference type="OrthoDB" id="191840at2157"/>
<reference evidence="2" key="3">
    <citation type="submission" date="2021-03" db="EMBL/GenBank/DDBJ databases">
        <title>Genomic Encyclopedia of Type Strains, Phase IV (KMG-IV): sequencing the most valuable type-strain genomes for metagenomic binning, comparative biology and taxonomic classification.</title>
        <authorList>
            <person name="Goeker M."/>
        </authorList>
    </citation>
    <scope>NUCLEOTIDE SEQUENCE</scope>
    <source>
        <strain evidence="2">DSM 22443</strain>
    </source>
</reference>
<keyword evidence="3" id="KW-1185">Reference proteome</keyword>
<accession>A0A830FXS5</accession>
<reference evidence="1" key="2">
    <citation type="submission" date="2020-09" db="EMBL/GenBank/DDBJ databases">
        <authorList>
            <person name="Sun Q."/>
            <person name="Ohkuma M."/>
        </authorList>
    </citation>
    <scope>NUCLEOTIDE SEQUENCE</scope>
    <source>
        <strain evidence="1">JCM 16108</strain>
    </source>
</reference>
<dbReference type="InterPro" id="IPR055540">
    <property type="entry name" value="DUF7116"/>
</dbReference>
<reference evidence="1" key="1">
    <citation type="journal article" date="2014" name="Int. J. Syst. Evol. Microbiol.">
        <title>Complete genome sequence of Corynebacterium casei LMG S-19264T (=DSM 44701T), isolated from a smear-ripened cheese.</title>
        <authorList>
            <consortium name="US DOE Joint Genome Institute (JGI-PGF)"/>
            <person name="Walter F."/>
            <person name="Albersmeier A."/>
            <person name="Kalinowski J."/>
            <person name="Ruckert C."/>
        </authorList>
    </citation>
    <scope>NUCLEOTIDE SEQUENCE</scope>
    <source>
        <strain evidence="1">JCM 16108</strain>
    </source>
</reference>
<organism evidence="1 3">
    <name type="scientific">Halarchaeum rubridurum</name>
    <dbReference type="NCBI Taxonomy" id="489911"/>
    <lineage>
        <taxon>Archaea</taxon>
        <taxon>Methanobacteriati</taxon>
        <taxon>Methanobacteriota</taxon>
        <taxon>Stenosarchaea group</taxon>
        <taxon>Halobacteria</taxon>
        <taxon>Halobacteriales</taxon>
        <taxon>Halobacteriaceae</taxon>
    </lineage>
</organism>
<evidence type="ECO:0000313" key="2">
    <source>
        <dbReference type="EMBL" id="MBP1953758.1"/>
    </source>
</evidence>
<dbReference type="RefSeq" id="WP_188869024.1">
    <property type="nucleotide sequence ID" value="NZ_BMOO01000001.1"/>
</dbReference>
<protein>
    <submittedName>
        <fullName evidence="1">Uncharacterized protein</fullName>
    </submittedName>
</protein>
<gene>
    <name evidence="1" type="ORF">GCM10009017_00980</name>
    <name evidence="2" type="ORF">J2752_000639</name>
</gene>
<comment type="caution">
    <text evidence="1">The sequence shown here is derived from an EMBL/GenBank/DDBJ whole genome shotgun (WGS) entry which is preliminary data.</text>
</comment>
<dbReference type="Proteomes" id="UP000614609">
    <property type="component" value="Unassembled WGS sequence"/>
</dbReference>
<dbReference type="EMBL" id="JAGGKO010000001">
    <property type="protein sequence ID" value="MBP1953758.1"/>
    <property type="molecule type" value="Genomic_DNA"/>
</dbReference>
<dbReference type="Proteomes" id="UP000765891">
    <property type="component" value="Unassembled WGS sequence"/>
</dbReference>
<evidence type="ECO:0000313" key="1">
    <source>
        <dbReference type="EMBL" id="GGM54463.1"/>
    </source>
</evidence>
<dbReference type="AlphaFoldDB" id="A0A830FXS5"/>
<name>A0A830FXS5_9EURY</name>
<proteinExistence type="predicted"/>
<evidence type="ECO:0000313" key="3">
    <source>
        <dbReference type="Proteomes" id="UP000614609"/>
    </source>
</evidence>
<dbReference type="EMBL" id="BMOO01000001">
    <property type="protein sequence ID" value="GGM54463.1"/>
    <property type="molecule type" value="Genomic_DNA"/>
</dbReference>
<dbReference type="Pfam" id="PF23429">
    <property type="entry name" value="DUF7116"/>
    <property type="match status" value="1"/>
</dbReference>
<sequence>MVSSAIPPSDEAREIFTDLGYEVTGDAENSFRAAREWKEIDVLAVTDEVRTYGGDRMRCFVTWNDHVERLERALAAEEHDAEWAVIGVAEDGDYEVARAPPTA</sequence>